<dbReference type="PATRIC" id="fig|273677.3.peg.870"/>
<evidence type="ECO:0000313" key="1">
    <source>
        <dbReference type="EMBL" id="EZP29037.1"/>
    </source>
</evidence>
<protein>
    <submittedName>
        <fullName evidence="1">Glycosyltransferase</fullName>
    </submittedName>
</protein>
<dbReference type="Proteomes" id="UP000024001">
    <property type="component" value="Unassembled WGS sequence"/>
</dbReference>
<name>A0A031FXN7_9MICO</name>
<organism evidence="1 2">
    <name type="scientific">Microbacterium oleivorans</name>
    <dbReference type="NCBI Taxonomy" id="273677"/>
    <lineage>
        <taxon>Bacteria</taxon>
        <taxon>Bacillati</taxon>
        <taxon>Actinomycetota</taxon>
        <taxon>Actinomycetes</taxon>
        <taxon>Micrococcales</taxon>
        <taxon>Microbacteriaceae</taxon>
        <taxon>Microbacterium</taxon>
    </lineage>
</organism>
<dbReference type="Pfam" id="PF13692">
    <property type="entry name" value="Glyco_trans_1_4"/>
    <property type="match status" value="1"/>
</dbReference>
<dbReference type="SUPFAM" id="SSF53756">
    <property type="entry name" value="UDP-Glycosyltransferase/glycogen phosphorylase"/>
    <property type="match status" value="1"/>
</dbReference>
<gene>
    <name evidence="1" type="ORF">BW34_00886</name>
</gene>
<dbReference type="GO" id="GO:0016740">
    <property type="term" value="F:transferase activity"/>
    <property type="evidence" value="ECO:0007669"/>
    <property type="project" value="UniProtKB-KW"/>
</dbReference>
<sequence length="369" mass="40995">MSKASPKVPRFAALYLAVQETSYPRNSRVRDFLESEFQARVTIAHLDRKPGYFRHFVQMLKAGLTGRRGRFDLVVLSEFSLPFALASWAIARWHGAIHVVDFFVGLHETHVEDRSSVDPRSPRALAYRTMDRFALRSADLLLADTLCRADRWRTGDTPIVSLPVGAPEWAHYQPPRDTRLPLRLLYYGNYIPLHGLPRLVTALDALREDVDFELTLIGTGDDREEVETMVRAGRLTSATTFIDRVDAASLVDVIADHDVVMGIFGASPKAASVIANKVWQGLVCGRPVVTRAGCGVSEILPIVGEQLILEDGTHESLLAGLRKAINRSGPANRSDLALAAHVRRGYENLAVVLEELLPEDRSDSKKRAN</sequence>
<reference evidence="1 2" key="1">
    <citation type="submission" date="2014-03" db="EMBL/GenBank/DDBJ databases">
        <title>Draft Genome Sequences of 13 Willow Endophytes.</title>
        <authorList>
            <person name="Gan H.Y."/>
            <person name="Gan H.M."/>
            <person name="Savka M.A."/>
            <person name="Hudson A.O."/>
        </authorList>
    </citation>
    <scope>NUCLEOTIDE SEQUENCE [LARGE SCALE GENOMIC DNA]</scope>
    <source>
        <strain evidence="1 2">RIT293</strain>
    </source>
</reference>
<comment type="caution">
    <text evidence="1">The sequence shown here is derived from an EMBL/GenBank/DDBJ whole genome shotgun (WGS) entry which is preliminary data.</text>
</comment>
<evidence type="ECO:0000313" key="2">
    <source>
        <dbReference type="Proteomes" id="UP000024001"/>
    </source>
</evidence>
<proteinExistence type="predicted"/>
<dbReference type="AlphaFoldDB" id="A0A031FXN7"/>
<keyword evidence="1" id="KW-0808">Transferase</keyword>
<dbReference type="EMBL" id="JFYO01000003">
    <property type="protein sequence ID" value="EZP29037.1"/>
    <property type="molecule type" value="Genomic_DNA"/>
</dbReference>
<dbReference type="eggNOG" id="COG0438">
    <property type="taxonomic scope" value="Bacteria"/>
</dbReference>
<accession>A0A031FXN7</accession>
<keyword evidence="2" id="KW-1185">Reference proteome</keyword>
<dbReference type="Gene3D" id="3.40.50.2000">
    <property type="entry name" value="Glycogen Phosphorylase B"/>
    <property type="match status" value="2"/>
</dbReference>